<evidence type="ECO:0000256" key="3">
    <source>
        <dbReference type="ARBA" id="ARBA00022692"/>
    </source>
</evidence>
<dbReference type="EMBL" id="MTYJ01000030">
    <property type="protein sequence ID" value="OQV20472.1"/>
    <property type="molecule type" value="Genomic_DNA"/>
</dbReference>
<gene>
    <name evidence="11" type="ORF">BV898_05517</name>
</gene>
<keyword evidence="6 9" id="KW-0472">Membrane</keyword>
<dbReference type="GO" id="GO:0008021">
    <property type="term" value="C:synaptic vesicle"/>
    <property type="evidence" value="ECO:0007669"/>
    <property type="project" value="TreeGrafter"/>
</dbReference>
<keyword evidence="4 9" id="KW-1133">Transmembrane helix</keyword>
<evidence type="ECO:0000256" key="1">
    <source>
        <dbReference type="ARBA" id="ARBA00004337"/>
    </source>
</evidence>
<proteinExistence type="inferred from homology"/>
<dbReference type="Pfam" id="PF00571">
    <property type="entry name" value="CBS"/>
    <property type="match status" value="1"/>
</dbReference>
<dbReference type="SUPFAM" id="SSF81340">
    <property type="entry name" value="Clc chloride channel"/>
    <property type="match status" value="1"/>
</dbReference>
<name>A0A1W0WZD9_HYPEX</name>
<evidence type="ECO:0000256" key="8">
    <source>
        <dbReference type="PROSITE-ProRule" id="PRU00703"/>
    </source>
</evidence>
<sequence>MEQLSTSYADSALFVAACGTATRCVTPGLYAVIGAAAVMGGVTRITISMVVIMVEVTGGLQYIVPLMAAVMTSKWVGDILLKEGIYEVLINMNGYPFLDNKLEFHHTTVAADVMRPRPTEKDPLWALPQDSMTVEELEHVVQSGPNGFPIVVSRENQYLVGFVLRKELQAALEAARHSSSGIVSSSRVYFVDHSISNDYIGPKPLVLTNMIDYAPITIIDQTPMETVIDLFRKMGLRQTLVTHKGRLLGIITKKDVLKHIKEMDHLDPQSVLFH</sequence>
<dbReference type="InterPro" id="IPR001807">
    <property type="entry name" value="ClC"/>
</dbReference>
<dbReference type="GO" id="GO:0010008">
    <property type="term" value="C:endosome membrane"/>
    <property type="evidence" value="ECO:0007669"/>
    <property type="project" value="UniProtKB-SubCell"/>
</dbReference>
<dbReference type="GO" id="GO:0005247">
    <property type="term" value="F:voltage-gated chloride channel activity"/>
    <property type="evidence" value="ECO:0007669"/>
    <property type="project" value="TreeGrafter"/>
</dbReference>
<dbReference type="Pfam" id="PF00654">
    <property type="entry name" value="Voltage_CLC"/>
    <property type="match status" value="1"/>
</dbReference>
<dbReference type="SMART" id="SM00116">
    <property type="entry name" value="CBS"/>
    <property type="match status" value="2"/>
</dbReference>
<keyword evidence="12" id="KW-1185">Reference proteome</keyword>
<comment type="caution">
    <text evidence="11">The sequence shown here is derived from an EMBL/GenBank/DDBJ whole genome shotgun (WGS) entry which is preliminary data.</text>
</comment>
<dbReference type="AlphaFoldDB" id="A0A1W0WZD9"/>
<keyword evidence="2 9" id="KW-0813">Transport</keyword>
<evidence type="ECO:0000256" key="2">
    <source>
        <dbReference type="ARBA" id="ARBA00022448"/>
    </source>
</evidence>
<evidence type="ECO:0000256" key="4">
    <source>
        <dbReference type="ARBA" id="ARBA00022989"/>
    </source>
</evidence>
<keyword evidence="3 9" id="KW-0812">Transmembrane</keyword>
<dbReference type="Proteomes" id="UP000192578">
    <property type="component" value="Unassembled WGS sequence"/>
</dbReference>
<evidence type="ECO:0000256" key="6">
    <source>
        <dbReference type="ARBA" id="ARBA00023136"/>
    </source>
</evidence>
<dbReference type="GO" id="GO:0005794">
    <property type="term" value="C:Golgi apparatus"/>
    <property type="evidence" value="ECO:0007669"/>
    <property type="project" value="TreeGrafter"/>
</dbReference>
<dbReference type="InterPro" id="IPR014743">
    <property type="entry name" value="Cl-channel_core"/>
</dbReference>
<comment type="subcellular location">
    <subcellularLocation>
        <location evidence="1">Endosome membrane</location>
        <topology evidence="1">Multi-pass membrane protein</topology>
    </subcellularLocation>
    <subcellularLocation>
        <location evidence="9">Membrane</location>
        <topology evidence="9">Multi-pass membrane protein</topology>
    </subcellularLocation>
</comment>
<dbReference type="CDD" id="cd04591">
    <property type="entry name" value="CBS_pair_voltage-gated_CLC_euk_bac"/>
    <property type="match status" value="1"/>
</dbReference>
<comment type="similarity">
    <text evidence="9">Belongs to the chloride channel (TC 2.A.49) family.</text>
</comment>
<comment type="caution">
    <text evidence="9">Lacks conserved residue(s) required for the propagation of feature annotation.</text>
</comment>
<accession>A0A1W0WZD9</accession>
<evidence type="ECO:0000256" key="9">
    <source>
        <dbReference type="RuleBase" id="RU361221"/>
    </source>
</evidence>
<dbReference type="PRINTS" id="PR00762">
    <property type="entry name" value="CLCHANNEL"/>
</dbReference>
<feature type="transmembrane region" description="Helical" evidence="9">
    <location>
        <begin position="12"/>
        <end position="39"/>
    </location>
</feature>
<evidence type="ECO:0000259" key="10">
    <source>
        <dbReference type="PROSITE" id="PS51371"/>
    </source>
</evidence>
<evidence type="ECO:0000256" key="5">
    <source>
        <dbReference type="ARBA" id="ARBA00023065"/>
    </source>
</evidence>
<organism evidence="11 12">
    <name type="scientific">Hypsibius exemplaris</name>
    <name type="common">Freshwater tardigrade</name>
    <dbReference type="NCBI Taxonomy" id="2072580"/>
    <lineage>
        <taxon>Eukaryota</taxon>
        <taxon>Metazoa</taxon>
        <taxon>Ecdysozoa</taxon>
        <taxon>Tardigrada</taxon>
        <taxon>Eutardigrada</taxon>
        <taxon>Parachela</taxon>
        <taxon>Hypsibioidea</taxon>
        <taxon>Hypsibiidae</taxon>
        <taxon>Hypsibius</taxon>
    </lineage>
</organism>
<dbReference type="GO" id="GO:0005769">
    <property type="term" value="C:early endosome"/>
    <property type="evidence" value="ECO:0007669"/>
    <property type="project" value="TreeGrafter"/>
</dbReference>
<dbReference type="GO" id="GO:0005886">
    <property type="term" value="C:plasma membrane"/>
    <property type="evidence" value="ECO:0007669"/>
    <property type="project" value="TreeGrafter"/>
</dbReference>
<feature type="domain" description="CBS" evidence="10">
    <location>
        <begin position="210"/>
        <end position="268"/>
    </location>
</feature>
<keyword evidence="8" id="KW-0129">CBS domain</keyword>
<protein>
    <recommendedName>
        <fullName evidence="9">Chloride channel protein</fullName>
    </recommendedName>
</protein>
<dbReference type="OrthoDB" id="44789at2759"/>
<evidence type="ECO:0000313" key="12">
    <source>
        <dbReference type="Proteomes" id="UP000192578"/>
    </source>
</evidence>
<dbReference type="InterPro" id="IPR000644">
    <property type="entry name" value="CBS_dom"/>
</dbReference>
<dbReference type="Gene3D" id="1.10.3080.10">
    <property type="entry name" value="Clc chloride channel"/>
    <property type="match status" value="1"/>
</dbReference>
<keyword evidence="7 9" id="KW-0868">Chloride</keyword>
<dbReference type="PROSITE" id="PS51371">
    <property type="entry name" value="CBS"/>
    <property type="match status" value="1"/>
</dbReference>
<dbReference type="SUPFAM" id="SSF54631">
    <property type="entry name" value="CBS-domain pair"/>
    <property type="match status" value="1"/>
</dbReference>
<dbReference type="Gene3D" id="3.90.1280.20">
    <property type="match status" value="2"/>
</dbReference>
<dbReference type="PANTHER" id="PTHR45711:SF6">
    <property type="entry name" value="CHLORIDE CHANNEL PROTEIN"/>
    <property type="match status" value="1"/>
</dbReference>
<reference evidence="12" key="1">
    <citation type="submission" date="2017-01" db="EMBL/GenBank/DDBJ databases">
        <title>Comparative genomics of anhydrobiosis in the tardigrade Hypsibius dujardini.</title>
        <authorList>
            <person name="Yoshida Y."/>
            <person name="Koutsovoulos G."/>
            <person name="Laetsch D."/>
            <person name="Stevens L."/>
            <person name="Kumar S."/>
            <person name="Horikawa D."/>
            <person name="Ishino K."/>
            <person name="Komine S."/>
            <person name="Tomita M."/>
            <person name="Blaxter M."/>
            <person name="Arakawa K."/>
        </authorList>
    </citation>
    <scope>NUCLEOTIDE SEQUENCE [LARGE SCALE GENOMIC DNA]</scope>
    <source>
        <strain evidence="12">Z151</strain>
    </source>
</reference>
<evidence type="ECO:0000313" key="11">
    <source>
        <dbReference type="EMBL" id="OQV20472.1"/>
    </source>
</evidence>
<dbReference type="PANTHER" id="PTHR45711">
    <property type="entry name" value="CHLORIDE CHANNEL PROTEIN"/>
    <property type="match status" value="1"/>
</dbReference>
<evidence type="ECO:0000256" key="7">
    <source>
        <dbReference type="ARBA" id="ARBA00023214"/>
    </source>
</evidence>
<feature type="transmembrane region" description="Helical" evidence="9">
    <location>
        <begin position="45"/>
        <end position="64"/>
    </location>
</feature>
<dbReference type="InterPro" id="IPR046342">
    <property type="entry name" value="CBS_dom_sf"/>
</dbReference>
<keyword evidence="5 9" id="KW-0406">Ion transport</keyword>